<dbReference type="STRING" id="66851.MBORA_06700"/>
<keyword evidence="1" id="KW-0812">Transmembrane</keyword>
<feature type="transmembrane region" description="Helical" evidence="1">
    <location>
        <begin position="33"/>
        <end position="53"/>
    </location>
</feature>
<keyword evidence="3" id="KW-1185">Reference proteome</keyword>
<proteinExistence type="predicted"/>
<reference evidence="3" key="1">
    <citation type="journal article" date="2016" name="Genome Announc.">
        <title>Draft Genome Sequences of Methanobrevibacter curvatus DSM11111, Methanobrevibacter cuticularis DSM11139, Methanobrevibacter filiformis DSM11501, and Methanobrevibacter oralis DSM7256.</title>
        <authorList>
            <person name="Poehlein A."/>
            <person name="Seedorf H."/>
        </authorList>
    </citation>
    <scope>NUCLEOTIDE SEQUENCE [LARGE SCALE GENOMIC DNA]</scope>
    <source>
        <strain evidence="3">DSM 7256 / JCM 30027 / ZR</strain>
    </source>
</reference>
<evidence type="ECO:0000313" key="3">
    <source>
        <dbReference type="Proteomes" id="UP000077428"/>
    </source>
</evidence>
<feature type="transmembrane region" description="Helical" evidence="1">
    <location>
        <begin position="7"/>
        <end position="27"/>
    </location>
</feature>
<sequence>MNSQKILCIILLVISTIAILTCLVVSLDAWVVYLVAIFAIPLWILSLGLLTMATPRPEDAEERVKEPFTGY</sequence>
<gene>
    <name evidence="2" type="ORF">MBORA_06700</name>
</gene>
<accession>A0A166BHX3</accession>
<keyword evidence="1" id="KW-0472">Membrane</keyword>
<keyword evidence="1" id="KW-1133">Transmembrane helix</keyword>
<organism evidence="2 3">
    <name type="scientific">Methanobrevibacter oralis</name>
    <dbReference type="NCBI Taxonomy" id="66851"/>
    <lineage>
        <taxon>Archaea</taxon>
        <taxon>Methanobacteriati</taxon>
        <taxon>Methanobacteriota</taxon>
        <taxon>Methanomada group</taxon>
        <taxon>Methanobacteria</taxon>
        <taxon>Methanobacteriales</taxon>
        <taxon>Methanobacteriaceae</taxon>
        <taxon>Methanobrevibacter</taxon>
    </lineage>
</organism>
<name>A0A166BHX3_METOA</name>
<comment type="caution">
    <text evidence="2">The sequence shown here is derived from an EMBL/GenBank/DDBJ whole genome shotgun (WGS) entry which is preliminary data.</text>
</comment>
<dbReference type="RefSeq" id="WP_042693099.1">
    <property type="nucleotide sequence ID" value="NZ_CABMAB010000018.1"/>
</dbReference>
<protein>
    <submittedName>
        <fullName evidence="2">Uncharacterized protein</fullName>
    </submittedName>
</protein>
<dbReference type="Proteomes" id="UP000077428">
    <property type="component" value="Unassembled WGS sequence"/>
</dbReference>
<evidence type="ECO:0000256" key="1">
    <source>
        <dbReference type="SAM" id="Phobius"/>
    </source>
</evidence>
<dbReference type="EMBL" id="LWMU01000051">
    <property type="protein sequence ID" value="KZX13372.1"/>
    <property type="molecule type" value="Genomic_DNA"/>
</dbReference>
<evidence type="ECO:0000313" key="2">
    <source>
        <dbReference type="EMBL" id="KZX13372.1"/>
    </source>
</evidence>
<dbReference type="PATRIC" id="fig|66851.6.peg.737"/>
<dbReference type="OrthoDB" id="69551at2157"/>
<dbReference type="AlphaFoldDB" id="A0A166BHX3"/>